<accession>A0A9W9TMP0</accession>
<evidence type="ECO:0000313" key="2">
    <source>
        <dbReference type="Proteomes" id="UP001147733"/>
    </source>
</evidence>
<dbReference type="AlphaFoldDB" id="A0A9W9TMP0"/>
<keyword evidence="2" id="KW-1185">Reference proteome</keyword>
<organism evidence="1 2">
    <name type="scientific">Penicillium citrinum</name>
    <dbReference type="NCBI Taxonomy" id="5077"/>
    <lineage>
        <taxon>Eukaryota</taxon>
        <taxon>Fungi</taxon>
        <taxon>Dikarya</taxon>
        <taxon>Ascomycota</taxon>
        <taxon>Pezizomycotina</taxon>
        <taxon>Eurotiomycetes</taxon>
        <taxon>Eurotiomycetidae</taxon>
        <taxon>Eurotiales</taxon>
        <taxon>Aspergillaceae</taxon>
        <taxon>Penicillium</taxon>
    </lineage>
</organism>
<name>A0A9W9TMP0_PENCI</name>
<proteinExistence type="predicted"/>
<dbReference type="EMBL" id="JAPQKT010000005">
    <property type="protein sequence ID" value="KAJ5231937.1"/>
    <property type="molecule type" value="Genomic_DNA"/>
</dbReference>
<comment type="caution">
    <text evidence="1">The sequence shown here is derived from an EMBL/GenBank/DDBJ whole genome shotgun (WGS) entry which is preliminary data.</text>
</comment>
<dbReference type="Proteomes" id="UP001147733">
    <property type="component" value="Unassembled WGS sequence"/>
</dbReference>
<reference evidence="1" key="1">
    <citation type="submission" date="2022-11" db="EMBL/GenBank/DDBJ databases">
        <authorList>
            <person name="Petersen C."/>
        </authorList>
    </citation>
    <scope>NUCLEOTIDE SEQUENCE</scope>
    <source>
        <strain evidence="1">IBT 23319</strain>
    </source>
</reference>
<protein>
    <submittedName>
        <fullName evidence="1">Uncharacterized protein</fullName>
    </submittedName>
</protein>
<dbReference type="RefSeq" id="XP_056500681.1">
    <property type="nucleotide sequence ID" value="XM_056645443.1"/>
</dbReference>
<evidence type="ECO:0000313" key="1">
    <source>
        <dbReference type="EMBL" id="KAJ5231937.1"/>
    </source>
</evidence>
<gene>
    <name evidence="1" type="ORF">N7469_006525</name>
</gene>
<reference evidence="1" key="2">
    <citation type="journal article" date="2023" name="IMA Fungus">
        <title>Comparative genomic study of the Penicillium genus elucidates a diverse pangenome and 15 lateral gene transfer events.</title>
        <authorList>
            <person name="Petersen C."/>
            <person name="Sorensen T."/>
            <person name="Nielsen M.R."/>
            <person name="Sondergaard T.E."/>
            <person name="Sorensen J.L."/>
            <person name="Fitzpatrick D.A."/>
            <person name="Frisvad J.C."/>
            <person name="Nielsen K.L."/>
        </authorList>
    </citation>
    <scope>NUCLEOTIDE SEQUENCE</scope>
    <source>
        <strain evidence="1">IBT 23319</strain>
    </source>
</reference>
<dbReference type="GeneID" id="81384610"/>
<sequence>MTLDPSQIPSHSLYPSWAKADVLENVSLVLADYLSPIGGLQSVLNTNDCFAWVSQPLPTYSTGYAQLTDPPYLQLFRIGLQLNPSSFRGLVCSREGPFRPSKSSPPWSKFFDLTTLSPRSVCRSLVEGGSGLYQSACPLWLMICCLQQDGDQKKVLVPRLEDSTQG</sequence>